<dbReference type="EMBL" id="JAGMUV010000004">
    <property type="protein sequence ID" value="KAH7160694.1"/>
    <property type="molecule type" value="Genomic_DNA"/>
</dbReference>
<feature type="region of interest" description="Disordered" evidence="1">
    <location>
        <begin position="37"/>
        <end position="74"/>
    </location>
</feature>
<sequence length="356" mass="36114">MKFSATLAMAALAPVSMALSVRDPNAAWLLPRAHPEEVVAEEEGEKGNVHEDGNNEGENNEQKHNGGDDSVVVGDGISIDLSGDGVSEHKGSAANVIIIWVNNGNGAETSTVNEKVTVTQTVTAGGQVVETPAAAASHTVTVGGPGGLIYQPDQLNNVPVGDTVVFEFLSQNHTVSQSAFDTPCDPLEGGMDSGFMANPNNTVSPPPQVAMQVMVETPLWFYCRQAKHCGKGMTFSINPTADKTQAMFQALAIKQKGEGAESPITDPNASAPAESAASTPVEEVATSVAPPVESVASTVSAPEGTQALTPGEGVVGADGSCTCVVTCASGSFPAAAQGVGAFGGMGGGIPIKMAAL</sequence>
<feature type="region of interest" description="Disordered" evidence="1">
    <location>
        <begin position="257"/>
        <end position="279"/>
    </location>
</feature>
<dbReference type="SUPFAM" id="SSF49503">
    <property type="entry name" value="Cupredoxins"/>
    <property type="match status" value="1"/>
</dbReference>
<protein>
    <submittedName>
        <fullName evidence="3">Serine-threonine rich protein</fullName>
    </submittedName>
</protein>
<name>A0A9P9FFU2_9HYPO</name>
<reference evidence="3" key="1">
    <citation type="journal article" date="2021" name="Nat. Commun.">
        <title>Genetic determinants of endophytism in the Arabidopsis root mycobiome.</title>
        <authorList>
            <person name="Mesny F."/>
            <person name="Miyauchi S."/>
            <person name="Thiergart T."/>
            <person name="Pickel B."/>
            <person name="Atanasova L."/>
            <person name="Karlsson M."/>
            <person name="Huettel B."/>
            <person name="Barry K.W."/>
            <person name="Haridas S."/>
            <person name="Chen C."/>
            <person name="Bauer D."/>
            <person name="Andreopoulos W."/>
            <person name="Pangilinan J."/>
            <person name="LaButti K."/>
            <person name="Riley R."/>
            <person name="Lipzen A."/>
            <person name="Clum A."/>
            <person name="Drula E."/>
            <person name="Henrissat B."/>
            <person name="Kohler A."/>
            <person name="Grigoriev I.V."/>
            <person name="Martin F.M."/>
            <person name="Hacquard S."/>
        </authorList>
    </citation>
    <scope>NUCLEOTIDE SEQUENCE</scope>
    <source>
        <strain evidence="3">MPI-CAGE-AT-0147</strain>
    </source>
</reference>
<dbReference type="Gene3D" id="2.60.40.420">
    <property type="entry name" value="Cupredoxins - blue copper proteins"/>
    <property type="match status" value="1"/>
</dbReference>
<dbReference type="PANTHER" id="PTHR34883:SF4">
    <property type="entry name" value="CUPREDOXIN"/>
    <property type="match status" value="1"/>
</dbReference>
<dbReference type="PANTHER" id="PTHR34883">
    <property type="entry name" value="SERINE-RICH PROTEIN, PUTATIVE-RELATED-RELATED"/>
    <property type="match status" value="1"/>
</dbReference>
<evidence type="ECO:0000313" key="3">
    <source>
        <dbReference type="EMBL" id="KAH7160694.1"/>
    </source>
</evidence>
<proteinExistence type="predicted"/>
<evidence type="ECO:0000256" key="2">
    <source>
        <dbReference type="SAM" id="SignalP"/>
    </source>
</evidence>
<dbReference type="AlphaFoldDB" id="A0A9P9FFU2"/>
<dbReference type="Proteomes" id="UP000738349">
    <property type="component" value="Unassembled WGS sequence"/>
</dbReference>
<evidence type="ECO:0000256" key="1">
    <source>
        <dbReference type="SAM" id="MobiDB-lite"/>
    </source>
</evidence>
<organism evidence="3 4">
    <name type="scientific">Dactylonectria macrodidyma</name>
    <dbReference type="NCBI Taxonomy" id="307937"/>
    <lineage>
        <taxon>Eukaryota</taxon>
        <taxon>Fungi</taxon>
        <taxon>Dikarya</taxon>
        <taxon>Ascomycota</taxon>
        <taxon>Pezizomycotina</taxon>
        <taxon>Sordariomycetes</taxon>
        <taxon>Hypocreomycetidae</taxon>
        <taxon>Hypocreales</taxon>
        <taxon>Nectriaceae</taxon>
        <taxon>Dactylonectria</taxon>
    </lineage>
</organism>
<accession>A0A9P9FFU2</accession>
<feature type="chain" id="PRO_5040342518" evidence="2">
    <location>
        <begin position="19"/>
        <end position="356"/>
    </location>
</feature>
<comment type="caution">
    <text evidence="3">The sequence shown here is derived from an EMBL/GenBank/DDBJ whole genome shotgun (WGS) entry which is preliminary data.</text>
</comment>
<dbReference type="InterPro" id="IPR052953">
    <property type="entry name" value="Ser-rich/MCO-related"/>
</dbReference>
<gene>
    <name evidence="3" type="ORF">EDB81DRAFT_782783</name>
</gene>
<feature type="compositionally biased region" description="Low complexity" evidence="1">
    <location>
        <begin position="269"/>
        <end position="279"/>
    </location>
</feature>
<dbReference type="CDD" id="cd00920">
    <property type="entry name" value="Cupredoxin"/>
    <property type="match status" value="1"/>
</dbReference>
<evidence type="ECO:0000313" key="4">
    <source>
        <dbReference type="Proteomes" id="UP000738349"/>
    </source>
</evidence>
<keyword evidence="4" id="KW-1185">Reference proteome</keyword>
<feature type="signal peptide" evidence="2">
    <location>
        <begin position="1"/>
        <end position="18"/>
    </location>
</feature>
<dbReference type="InterPro" id="IPR008972">
    <property type="entry name" value="Cupredoxin"/>
</dbReference>
<dbReference type="OrthoDB" id="1921208at2759"/>
<keyword evidence="2" id="KW-0732">Signal</keyword>